<evidence type="ECO:0000313" key="2">
    <source>
        <dbReference type="Proteomes" id="UP000067626"/>
    </source>
</evidence>
<dbReference type="KEGG" id="ccro:CMC5_035960"/>
<reference evidence="1 2" key="1">
    <citation type="submission" date="2015-07" db="EMBL/GenBank/DDBJ databases">
        <title>Genome analysis of myxobacterium Chondromyces crocatus Cm c5 reveals a high potential for natural compound synthesis and the genetic basis for the loss of fruiting body formation.</title>
        <authorList>
            <person name="Zaburannyi N."/>
            <person name="Bunk B."/>
            <person name="Maier J."/>
            <person name="Overmann J."/>
            <person name="Mueller R."/>
        </authorList>
    </citation>
    <scope>NUCLEOTIDE SEQUENCE [LARGE SCALE GENOMIC DNA]</scope>
    <source>
        <strain evidence="1 2">Cm c5</strain>
    </source>
</reference>
<accession>A0A0K1EF20</accession>
<dbReference type="EMBL" id="CP012159">
    <property type="protein sequence ID" value="AKT39449.1"/>
    <property type="molecule type" value="Genomic_DNA"/>
</dbReference>
<proteinExistence type="predicted"/>
<gene>
    <name evidence="1" type="ORF">CMC5_035960</name>
</gene>
<protein>
    <submittedName>
        <fullName evidence="1">Uncharacterized protein</fullName>
    </submittedName>
</protein>
<dbReference type="Proteomes" id="UP000067626">
    <property type="component" value="Chromosome"/>
</dbReference>
<name>A0A0K1EF20_CHOCO</name>
<dbReference type="OrthoDB" id="5508527at2"/>
<dbReference type="STRING" id="52.CMC5_035960"/>
<sequence length="203" mass="21969">MAFSTDSVKRRSLGRWTSLLALATSSLCLGGCLIIENDSGGTWDDGGYVEPPPPPPAQPMLVSIQTDATVSAEPGEGVGIFVEYASEGEWRIWTTCDTNYSDIACRFDIFASVDVDSELHEFSGVSLEGRDQATLYEEGVVYLSASTASDIDEMRLVTTPGAIVRLEVYLDDVAQSRYVYWQGDGVLHQGAPSNPVDFEPTSP</sequence>
<keyword evidence="2" id="KW-1185">Reference proteome</keyword>
<evidence type="ECO:0000313" key="1">
    <source>
        <dbReference type="EMBL" id="AKT39449.1"/>
    </source>
</evidence>
<dbReference type="AlphaFoldDB" id="A0A0K1EF20"/>
<organism evidence="1 2">
    <name type="scientific">Chondromyces crocatus</name>
    <dbReference type="NCBI Taxonomy" id="52"/>
    <lineage>
        <taxon>Bacteria</taxon>
        <taxon>Pseudomonadati</taxon>
        <taxon>Myxococcota</taxon>
        <taxon>Polyangia</taxon>
        <taxon>Polyangiales</taxon>
        <taxon>Polyangiaceae</taxon>
        <taxon>Chondromyces</taxon>
    </lineage>
</organism>
<dbReference type="RefSeq" id="WP_050435958.1">
    <property type="nucleotide sequence ID" value="NZ_CP012159.1"/>
</dbReference>